<name>M5WII2_PRUPE</name>
<keyword evidence="3" id="KW-1185">Reference proteome</keyword>
<gene>
    <name evidence="2" type="ORF">PRUPE_4G001400</name>
</gene>
<dbReference type="eggNOG" id="ENOG502SBU4">
    <property type="taxonomic scope" value="Eukaryota"/>
</dbReference>
<organism evidence="2 3">
    <name type="scientific">Prunus persica</name>
    <name type="common">Peach</name>
    <name type="synonym">Amygdalus persica</name>
    <dbReference type="NCBI Taxonomy" id="3760"/>
    <lineage>
        <taxon>Eukaryota</taxon>
        <taxon>Viridiplantae</taxon>
        <taxon>Streptophyta</taxon>
        <taxon>Embryophyta</taxon>
        <taxon>Tracheophyta</taxon>
        <taxon>Spermatophyta</taxon>
        <taxon>Magnoliopsida</taxon>
        <taxon>eudicotyledons</taxon>
        <taxon>Gunneridae</taxon>
        <taxon>Pentapetalae</taxon>
        <taxon>rosids</taxon>
        <taxon>fabids</taxon>
        <taxon>Rosales</taxon>
        <taxon>Rosaceae</taxon>
        <taxon>Amygdaloideae</taxon>
        <taxon>Amygdaleae</taxon>
        <taxon>Prunus</taxon>
    </lineage>
</organism>
<feature type="compositionally biased region" description="Basic and acidic residues" evidence="1">
    <location>
        <begin position="31"/>
        <end position="41"/>
    </location>
</feature>
<dbReference type="OMA" id="SEEWINF"/>
<dbReference type="Proteomes" id="UP000006882">
    <property type="component" value="Chromosome G4"/>
</dbReference>
<feature type="compositionally biased region" description="Low complexity" evidence="1">
    <location>
        <begin position="19"/>
        <end position="30"/>
    </location>
</feature>
<feature type="compositionally biased region" description="Basic and acidic residues" evidence="1">
    <location>
        <begin position="165"/>
        <end position="179"/>
    </location>
</feature>
<dbReference type="AlphaFoldDB" id="M5WII2"/>
<dbReference type="EMBL" id="CM007654">
    <property type="protein sequence ID" value="ONI09642.1"/>
    <property type="molecule type" value="Genomic_DNA"/>
</dbReference>
<feature type="region of interest" description="Disordered" evidence="1">
    <location>
        <begin position="165"/>
        <end position="185"/>
    </location>
</feature>
<reference evidence="2 3" key="1">
    <citation type="journal article" date="2013" name="Nat. Genet.">
        <title>The high-quality draft genome of peach (Prunus persica) identifies unique patterns of genetic diversity, domestication and genome evolution.</title>
        <authorList>
            <consortium name="International Peach Genome Initiative"/>
            <person name="Verde I."/>
            <person name="Abbott A.G."/>
            <person name="Scalabrin S."/>
            <person name="Jung S."/>
            <person name="Shu S."/>
            <person name="Marroni F."/>
            <person name="Zhebentyayeva T."/>
            <person name="Dettori M.T."/>
            <person name="Grimwood J."/>
            <person name="Cattonaro F."/>
            <person name="Zuccolo A."/>
            <person name="Rossini L."/>
            <person name="Jenkins J."/>
            <person name="Vendramin E."/>
            <person name="Meisel L.A."/>
            <person name="Decroocq V."/>
            <person name="Sosinski B."/>
            <person name="Prochnik S."/>
            <person name="Mitros T."/>
            <person name="Policriti A."/>
            <person name="Cipriani G."/>
            <person name="Dondini L."/>
            <person name="Ficklin S."/>
            <person name="Goodstein D.M."/>
            <person name="Xuan P."/>
            <person name="Del Fabbro C."/>
            <person name="Aramini V."/>
            <person name="Copetti D."/>
            <person name="Gonzalez S."/>
            <person name="Horner D.S."/>
            <person name="Falchi R."/>
            <person name="Lucas S."/>
            <person name="Mica E."/>
            <person name="Maldonado J."/>
            <person name="Lazzari B."/>
            <person name="Bielenberg D."/>
            <person name="Pirona R."/>
            <person name="Miculan M."/>
            <person name="Barakat A."/>
            <person name="Testolin R."/>
            <person name="Stella A."/>
            <person name="Tartarini S."/>
            <person name="Tonutti P."/>
            <person name="Arus P."/>
            <person name="Orellana A."/>
            <person name="Wells C."/>
            <person name="Main D."/>
            <person name="Vizzotto G."/>
            <person name="Silva H."/>
            <person name="Salamini F."/>
            <person name="Schmutz J."/>
            <person name="Morgante M."/>
            <person name="Rokhsar D.S."/>
        </authorList>
    </citation>
    <scope>NUCLEOTIDE SEQUENCE [LARGE SCALE GENOMIC DNA]</scope>
    <source>
        <strain evidence="3">cv. Nemared</strain>
    </source>
</reference>
<feature type="compositionally biased region" description="Basic and acidic residues" evidence="1">
    <location>
        <begin position="1"/>
        <end position="16"/>
    </location>
</feature>
<evidence type="ECO:0000313" key="2">
    <source>
        <dbReference type="EMBL" id="ONI09642.1"/>
    </source>
</evidence>
<evidence type="ECO:0000313" key="3">
    <source>
        <dbReference type="Proteomes" id="UP000006882"/>
    </source>
</evidence>
<evidence type="ECO:0000256" key="1">
    <source>
        <dbReference type="SAM" id="MobiDB-lite"/>
    </source>
</evidence>
<dbReference type="HOGENOM" id="CLU_1311995_0_0_1"/>
<feature type="region of interest" description="Disordered" evidence="1">
    <location>
        <begin position="1"/>
        <end position="44"/>
    </location>
</feature>
<dbReference type="Gramene" id="ONI09642">
    <property type="protein sequence ID" value="ONI09642"/>
    <property type="gene ID" value="PRUPE_4G001400"/>
</dbReference>
<accession>M5WII2</accession>
<proteinExistence type="predicted"/>
<protein>
    <submittedName>
        <fullName evidence="2">Uncharacterized protein</fullName>
    </submittedName>
</protein>
<sequence>MERDSKKRVREGDEGHNNSSPSSSSSSSSSSEREKHVKTKDGPINYGILELKNDVLEYKDSSSSTSSCCKTSSESHCALGVFDFPWLKDGIISQSEEWINFEDVFSSPVLALDDTPTFTTSSNPGHGIGIDDQFSFSAAAGRCFYQTHDQSDHQELLLDFPPAKDKLEEDARRSPRDLNQDDDGLENEGADCIWTFLLNQPLHQQPNPTN</sequence>